<evidence type="ECO:0000313" key="5">
    <source>
        <dbReference type="EMBL" id="KAL3799857.1"/>
    </source>
</evidence>
<evidence type="ECO:0000256" key="3">
    <source>
        <dbReference type="SAM" id="MobiDB-lite"/>
    </source>
</evidence>
<organism evidence="5 6">
    <name type="scientific">Cyclotella atomus</name>
    <dbReference type="NCBI Taxonomy" id="382360"/>
    <lineage>
        <taxon>Eukaryota</taxon>
        <taxon>Sar</taxon>
        <taxon>Stramenopiles</taxon>
        <taxon>Ochrophyta</taxon>
        <taxon>Bacillariophyta</taxon>
        <taxon>Coscinodiscophyceae</taxon>
        <taxon>Thalassiosirophycidae</taxon>
        <taxon>Stephanodiscales</taxon>
        <taxon>Stephanodiscaceae</taxon>
        <taxon>Cyclotella</taxon>
    </lineage>
</organism>
<reference evidence="5 6" key="1">
    <citation type="submission" date="2024-10" db="EMBL/GenBank/DDBJ databases">
        <title>Updated reference genomes for cyclostephanoid diatoms.</title>
        <authorList>
            <person name="Roberts W.R."/>
            <person name="Alverson A.J."/>
        </authorList>
    </citation>
    <scope>NUCLEOTIDE SEQUENCE [LARGE SCALE GENOMIC DNA]</scope>
    <source>
        <strain evidence="5 6">AJA010-31</strain>
    </source>
</reference>
<evidence type="ECO:0000256" key="1">
    <source>
        <dbReference type="ARBA" id="ARBA00004308"/>
    </source>
</evidence>
<name>A0ABD3QHK1_9STRA</name>
<feature type="compositionally biased region" description="Polar residues" evidence="3">
    <location>
        <begin position="323"/>
        <end position="334"/>
    </location>
</feature>
<dbReference type="InterPro" id="IPR044538">
    <property type="entry name" value="Vta1-like"/>
</dbReference>
<sequence>MAPLSKSTPSSLKKIVVFLRRAEELDHDKSPESRVVAYNCRQYAVLTGIPLAGSDATAKSCLGKLLDELEKEKSAMSTFSKAEHWAICRKVADRVFDKADGEDRAGLADKGTAKTFYAAGTFYEILQQFYDDKKDGDDDDAKEQIEEEEQKRVYCKWKATDILNAIKEGREPTPGGYQQQTVSDEDPVSEAIDSTTINESLSIKTELAPPPEMPRYDFMSSPETTTEQSDIIPPPSYENLELNINGSLVEDVPAGEESDDIFIPAAPAVLPPAIPPSYSETSAPSSQPAIPPSYSETSAPSSQPSIPAAPIAPPKSSKFSIFGKSNTNKPTKNQLNDAVELTKFALAALQKGDGELGRLRLEQALGVLNK</sequence>
<feature type="compositionally biased region" description="Low complexity" evidence="3">
    <location>
        <begin position="282"/>
        <end position="318"/>
    </location>
</feature>
<dbReference type="GO" id="GO:0012505">
    <property type="term" value="C:endomembrane system"/>
    <property type="evidence" value="ECO:0007669"/>
    <property type="project" value="UniProtKB-SubCell"/>
</dbReference>
<comment type="caution">
    <text evidence="5">The sequence shown here is derived from an EMBL/GenBank/DDBJ whole genome shotgun (WGS) entry which is preliminary data.</text>
</comment>
<dbReference type="Gene3D" id="1.25.40.270">
    <property type="entry name" value="Vacuolar protein sorting-associated protein vta1"/>
    <property type="match status" value="1"/>
</dbReference>
<dbReference type="Pfam" id="PF04652">
    <property type="entry name" value="Vta1"/>
    <property type="match status" value="1"/>
</dbReference>
<feature type="region of interest" description="Disordered" evidence="3">
    <location>
        <begin position="168"/>
        <end position="187"/>
    </location>
</feature>
<evidence type="ECO:0000259" key="4">
    <source>
        <dbReference type="Pfam" id="PF04652"/>
    </source>
</evidence>
<protein>
    <recommendedName>
        <fullName evidence="4">Vta1/callose synthase N-terminal domain-containing protein</fullName>
    </recommendedName>
</protein>
<comment type="subcellular location">
    <subcellularLocation>
        <location evidence="1">Endomembrane system</location>
    </subcellularLocation>
</comment>
<accession>A0ABD3QHK1</accession>
<proteinExistence type="predicted"/>
<dbReference type="Proteomes" id="UP001530400">
    <property type="component" value="Unassembled WGS sequence"/>
</dbReference>
<dbReference type="EMBL" id="JALLPJ020000175">
    <property type="protein sequence ID" value="KAL3799857.1"/>
    <property type="molecule type" value="Genomic_DNA"/>
</dbReference>
<feature type="domain" description="Vta1/callose synthase N-terminal" evidence="4">
    <location>
        <begin position="15"/>
        <end position="168"/>
    </location>
</feature>
<keyword evidence="6" id="KW-1185">Reference proteome</keyword>
<dbReference type="PANTHER" id="PTHR46009:SF1">
    <property type="entry name" value="VACUOLAR PROTEIN SORTING-ASSOCIATED PROTEIN VTA1 HOMOLOG"/>
    <property type="match status" value="1"/>
</dbReference>
<dbReference type="PANTHER" id="PTHR46009">
    <property type="entry name" value="VACUOLAR PROTEIN SORTING-ASSOCIATED PROTEIN VTA1 HOMOLOG"/>
    <property type="match status" value="1"/>
</dbReference>
<dbReference type="InterPro" id="IPR023175">
    <property type="entry name" value="Vta1/CALS_N_sf"/>
</dbReference>
<gene>
    <name evidence="5" type="ORF">ACHAWO_009978</name>
</gene>
<feature type="region of interest" description="Disordered" evidence="3">
    <location>
        <begin position="272"/>
        <end position="334"/>
    </location>
</feature>
<dbReference type="InterPro" id="IPR039431">
    <property type="entry name" value="Vta1/CALS_N"/>
</dbReference>
<keyword evidence="2" id="KW-0472">Membrane</keyword>
<evidence type="ECO:0000313" key="6">
    <source>
        <dbReference type="Proteomes" id="UP001530400"/>
    </source>
</evidence>
<evidence type="ECO:0000256" key="2">
    <source>
        <dbReference type="ARBA" id="ARBA00023136"/>
    </source>
</evidence>
<dbReference type="AlphaFoldDB" id="A0ABD3QHK1"/>